<dbReference type="GO" id="GO:0085020">
    <property type="term" value="P:protein K6-linked ubiquitination"/>
    <property type="evidence" value="ECO:0007669"/>
    <property type="project" value="TreeGrafter"/>
</dbReference>
<dbReference type="PANTHER" id="PTHR24171:SF8">
    <property type="entry name" value="BRCA1-ASSOCIATED RING DOMAIN PROTEIN 1"/>
    <property type="match status" value="1"/>
</dbReference>
<dbReference type="InParanoid" id="A0A1Z5JJ66"/>
<sequence length="337" mass="37987">MSNNDLLLSAAQKNQPDRIRQLVEQQGVPVNHSNAVGQSALHIACLWGHVEAVTALLELGAPVNAQNRLGNSTPMHMAVAGRNHETIGTVLDLLLQYGADVNITDVQGQLPFDFCPPHAEWKDKVAPAPPLWYSALKRVDLEAFRSSCEDDANQLGAPDKWQFRGYSVADCMFQIFIENEYDELSVVFPFVAFWLNQQYTHTIPNDEESFFAQYMQQRRPHHPELVKLLQPYFPSDMWQWLHRSARKNDLATVQYCIDVLHVSPNLQGRQGMTALQFAARSGQMQVLYYLLDLPIIGVNITDDRGQTPLDAARSNHRQEAVAAIEQKLGLVSSIDEK</sequence>
<dbReference type="InterPro" id="IPR036770">
    <property type="entry name" value="Ankyrin_rpt-contain_sf"/>
</dbReference>
<gene>
    <name evidence="4" type="ORF">FisN_5Lh013</name>
</gene>
<dbReference type="SMART" id="SM00248">
    <property type="entry name" value="ANK"/>
    <property type="match status" value="4"/>
</dbReference>
<evidence type="ECO:0000256" key="3">
    <source>
        <dbReference type="PROSITE-ProRule" id="PRU00023"/>
    </source>
</evidence>
<dbReference type="Gene3D" id="1.25.40.20">
    <property type="entry name" value="Ankyrin repeat-containing domain"/>
    <property type="match status" value="2"/>
</dbReference>
<dbReference type="GO" id="GO:0004842">
    <property type="term" value="F:ubiquitin-protein transferase activity"/>
    <property type="evidence" value="ECO:0007669"/>
    <property type="project" value="TreeGrafter"/>
</dbReference>
<evidence type="ECO:0000256" key="1">
    <source>
        <dbReference type="ARBA" id="ARBA00022737"/>
    </source>
</evidence>
<accession>A0A1Z5JJ66</accession>
<dbReference type="PANTHER" id="PTHR24171">
    <property type="entry name" value="ANKYRIN REPEAT DOMAIN-CONTAINING PROTEIN 39-RELATED"/>
    <property type="match status" value="1"/>
</dbReference>
<keyword evidence="5" id="KW-1185">Reference proteome</keyword>
<reference evidence="4 5" key="1">
    <citation type="journal article" date="2015" name="Plant Cell">
        <title>Oil accumulation by the oleaginous diatom Fistulifera solaris as revealed by the genome and transcriptome.</title>
        <authorList>
            <person name="Tanaka T."/>
            <person name="Maeda Y."/>
            <person name="Veluchamy A."/>
            <person name="Tanaka M."/>
            <person name="Abida H."/>
            <person name="Marechal E."/>
            <person name="Bowler C."/>
            <person name="Muto M."/>
            <person name="Sunaga Y."/>
            <person name="Tanaka M."/>
            <person name="Yoshino T."/>
            <person name="Taniguchi T."/>
            <person name="Fukuda Y."/>
            <person name="Nemoto M."/>
            <person name="Matsumoto M."/>
            <person name="Wong P.S."/>
            <person name="Aburatani S."/>
            <person name="Fujibuchi W."/>
        </authorList>
    </citation>
    <scope>NUCLEOTIDE SEQUENCE [LARGE SCALE GENOMIC DNA]</scope>
    <source>
        <strain evidence="4 5">JPCC DA0580</strain>
    </source>
</reference>
<dbReference type="PROSITE" id="PS50297">
    <property type="entry name" value="ANK_REP_REGION"/>
    <property type="match status" value="3"/>
</dbReference>
<dbReference type="Proteomes" id="UP000198406">
    <property type="component" value="Unassembled WGS sequence"/>
</dbReference>
<evidence type="ECO:0000256" key="2">
    <source>
        <dbReference type="ARBA" id="ARBA00023043"/>
    </source>
</evidence>
<dbReference type="InterPro" id="IPR002110">
    <property type="entry name" value="Ankyrin_rpt"/>
</dbReference>
<feature type="repeat" description="ANK" evidence="3">
    <location>
        <begin position="70"/>
        <end position="106"/>
    </location>
</feature>
<protein>
    <submittedName>
        <fullName evidence="4">Uncharacterized protein</fullName>
    </submittedName>
</protein>
<name>A0A1Z5JJ66_FISSO</name>
<evidence type="ECO:0000313" key="4">
    <source>
        <dbReference type="EMBL" id="GAX14057.1"/>
    </source>
</evidence>
<dbReference type="SUPFAM" id="SSF48403">
    <property type="entry name" value="Ankyrin repeat"/>
    <property type="match status" value="1"/>
</dbReference>
<dbReference type="PROSITE" id="PS50088">
    <property type="entry name" value="ANK_REPEAT"/>
    <property type="match status" value="3"/>
</dbReference>
<evidence type="ECO:0000313" key="5">
    <source>
        <dbReference type="Proteomes" id="UP000198406"/>
    </source>
</evidence>
<dbReference type="PRINTS" id="PR01415">
    <property type="entry name" value="ANKYRIN"/>
</dbReference>
<dbReference type="OrthoDB" id="47112at2759"/>
<feature type="repeat" description="ANK" evidence="3">
    <location>
        <begin position="270"/>
        <end position="292"/>
    </location>
</feature>
<feature type="repeat" description="ANK" evidence="3">
    <location>
        <begin position="36"/>
        <end position="68"/>
    </location>
</feature>
<dbReference type="EMBL" id="BDSP01000074">
    <property type="protein sequence ID" value="GAX14057.1"/>
    <property type="molecule type" value="Genomic_DNA"/>
</dbReference>
<comment type="caution">
    <text evidence="4">The sequence shown here is derived from an EMBL/GenBank/DDBJ whole genome shotgun (WGS) entry which is preliminary data.</text>
</comment>
<keyword evidence="1" id="KW-0677">Repeat</keyword>
<keyword evidence="2 3" id="KW-0040">ANK repeat</keyword>
<dbReference type="AlphaFoldDB" id="A0A1Z5JJ66"/>
<dbReference type="Pfam" id="PF12796">
    <property type="entry name" value="Ank_2"/>
    <property type="match status" value="2"/>
</dbReference>
<organism evidence="4 5">
    <name type="scientific">Fistulifera solaris</name>
    <name type="common">Oleaginous diatom</name>
    <dbReference type="NCBI Taxonomy" id="1519565"/>
    <lineage>
        <taxon>Eukaryota</taxon>
        <taxon>Sar</taxon>
        <taxon>Stramenopiles</taxon>
        <taxon>Ochrophyta</taxon>
        <taxon>Bacillariophyta</taxon>
        <taxon>Bacillariophyceae</taxon>
        <taxon>Bacillariophycidae</taxon>
        <taxon>Naviculales</taxon>
        <taxon>Naviculaceae</taxon>
        <taxon>Fistulifera</taxon>
    </lineage>
</organism>
<proteinExistence type="predicted"/>